<dbReference type="EMBL" id="MHIP01000020">
    <property type="protein sequence ID" value="OGY54988.1"/>
    <property type="molecule type" value="Genomic_DNA"/>
</dbReference>
<feature type="signal peptide" evidence="1">
    <location>
        <begin position="1"/>
        <end position="29"/>
    </location>
</feature>
<name>A0A1G1YRJ9_9BACT</name>
<accession>A0A1G1YRJ9</accession>
<keyword evidence="1" id="KW-0732">Signal</keyword>
<dbReference type="Proteomes" id="UP000176512">
    <property type="component" value="Unassembled WGS sequence"/>
</dbReference>
<evidence type="ECO:0000313" key="3">
    <source>
        <dbReference type="Proteomes" id="UP000176512"/>
    </source>
</evidence>
<evidence type="ECO:0008006" key="4">
    <source>
        <dbReference type="Google" id="ProtNLM"/>
    </source>
</evidence>
<gene>
    <name evidence="2" type="ORF">A3A24_01760</name>
</gene>
<sequence length="530" mass="59528">MKPIFAKNLLFCFCLSLLGNFLFTTPALAAIDLVKSAEFGTVYYLDSAGLRHPFPNQATYQSWYGNNFSKIVTVSSEFLAKYPLGKNITVRPGTALVKIRTSPEVYAVTTGAVLREIKDEDVAESIYGLNWHKRVIDIPDVFFGDYALGKVIDEKSDIPDGLLYQDQDTKKYYYKLNDLLQPFDSVKSVLTNQFKLTDAVVSDQTYLFAQRQRPITGLDQRIFNLLEKPTADNRDCENKKLKAAVIFLTAADYNADQLAVLEKIKSEVSPRFALATDKLSAIDLSYPTIIMTDDGYLTTRRNDGSREIQNELINTFYDQHPDAFDFLILWTNFKIPAENTNEIAHFTPIANRQKGGNVDPLNWSRSYGTTGKLKGIITMGDISKYKPETNAGLNEALNLVLHEILHQWSAYVSFIDSTGKQNFSLLRSPDFQHWSYYAGFVSPLGGSGWIDNADGTFTSQLSKMADTNLRQFSPLDLYLMGLIPYQLMPPFFYVKPDVAGAIGNTIAGQAQWVDVSQIIAAHGEVYCNPY</sequence>
<dbReference type="AlphaFoldDB" id="A0A1G1YRJ9"/>
<feature type="chain" id="PRO_5009581634" description="Peptidase M1 membrane alanine aminopeptidase domain-containing protein" evidence="1">
    <location>
        <begin position="30"/>
        <end position="530"/>
    </location>
</feature>
<evidence type="ECO:0000256" key="1">
    <source>
        <dbReference type="SAM" id="SignalP"/>
    </source>
</evidence>
<proteinExistence type="predicted"/>
<comment type="caution">
    <text evidence="2">The sequence shown here is derived from an EMBL/GenBank/DDBJ whole genome shotgun (WGS) entry which is preliminary data.</text>
</comment>
<organism evidence="2 3">
    <name type="scientific">Candidatus Buchananbacteria bacterium RIFCSPLOWO2_01_FULL_46_12</name>
    <dbReference type="NCBI Taxonomy" id="1797546"/>
    <lineage>
        <taxon>Bacteria</taxon>
        <taxon>Candidatus Buchananiibacteriota</taxon>
    </lineage>
</organism>
<reference evidence="2 3" key="1">
    <citation type="journal article" date="2016" name="Nat. Commun.">
        <title>Thousands of microbial genomes shed light on interconnected biogeochemical processes in an aquifer system.</title>
        <authorList>
            <person name="Anantharaman K."/>
            <person name="Brown C.T."/>
            <person name="Hug L.A."/>
            <person name="Sharon I."/>
            <person name="Castelle C.J."/>
            <person name="Probst A.J."/>
            <person name="Thomas B.C."/>
            <person name="Singh A."/>
            <person name="Wilkins M.J."/>
            <person name="Karaoz U."/>
            <person name="Brodie E.L."/>
            <person name="Williams K.H."/>
            <person name="Hubbard S.S."/>
            <person name="Banfield J.F."/>
        </authorList>
    </citation>
    <scope>NUCLEOTIDE SEQUENCE [LARGE SCALE GENOMIC DNA]</scope>
</reference>
<evidence type="ECO:0000313" key="2">
    <source>
        <dbReference type="EMBL" id="OGY54988.1"/>
    </source>
</evidence>
<protein>
    <recommendedName>
        <fullName evidence="4">Peptidase M1 membrane alanine aminopeptidase domain-containing protein</fullName>
    </recommendedName>
</protein>